<dbReference type="EMBL" id="BOQE01000001">
    <property type="protein sequence ID" value="GIM46886.1"/>
    <property type="molecule type" value="Genomic_DNA"/>
</dbReference>
<evidence type="ECO:0000256" key="1">
    <source>
        <dbReference type="HAMAP-Rule" id="MF_01851"/>
    </source>
</evidence>
<dbReference type="RefSeq" id="WP_282199932.1">
    <property type="nucleotide sequence ID" value="NZ_BOQE01000001.1"/>
</dbReference>
<dbReference type="Proteomes" id="UP001057291">
    <property type="component" value="Unassembled WGS sequence"/>
</dbReference>
<dbReference type="InterPro" id="IPR009403">
    <property type="entry name" value="UPF0637"/>
</dbReference>
<name>A0AAV4LGN0_9BACL</name>
<dbReference type="HAMAP" id="MF_01851">
    <property type="entry name" value="UPF0637"/>
    <property type="match status" value="1"/>
</dbReference>
<dbReference type="InterPro" id="IPR053707">
    <property type="entry name" value="UPF0637_domain_sf"/>
</dbReference>
<accession>A0AAV4LGN0</accession>
<evidence type="ECO:0000313" key="3">
    <source>
        <dbReference type="Proteomes" id="UP001057291"/>
    </source>
</evidence>
<protein>
    <recommendedName>
        <fullName evidence="1">UPF0637 protein DNHGIG_24350</fullName>
    </recommendedName>
</protein>
<keyword evidence="3" id="KW-1185">Reference proteome</keyword>
<comment type="similarity">
    <text evidence="1">Belongs to the UPF0637 family.</text>
</comment>
<sequence length="211" mass="24321">MQFVGFQEADFDVFAVEGLEPRMERLKATLRPKLQQLGEDLAPTLSELTGEEMFAHVAKHARRVTNPPKDSWVAWSKSPRGYKMFPHFQIGAWYTHAFIQWGIIYESQMKGNFGEKLMNHLTEVRASLPGHYHWYPDHTNPNGLVHAEMTDADFERIATRLTKQKNGEVMVGIVVPREEAVRMDPADFERLAVETFQTLTPLYRLAFSQVE</sequence>
<dbReference type="Gene3D" id="3.30.930.20">
    <property type="entry name" value="Protein of unknown function DUF1054"/>
    <property type="match status" value="1"/>
</dbReference>
<dbReference type="PIRSF" id="PIRSF021332">
    <property type="entry name" value="DUF1054"/>
    <property type="match status" value="1"/>
</dbReference>
<comment type="caution">
    <text evidence="2">The sequence shown here is derived from an EMBL/GenBank/DDBJ whole genome shotgun (WGS) entry which is preliminary data.</text>
</comment>
<dbReference type="Pfam" id="PF06335">
    <property type="entry name" value="DUF1054"/>
    <property type="match status" value="1"/>
</dbReference>
<proteinExistence type="inferred from homology"/>
<reference evidence="2" key="1">
    <citation type="journal article" date="2023" name="Int. J. Syst. Evol. Microbiol.">
        <title>Collibacillus ludicampi gen. nov., sp. nov., a new soil bacterium of the family Alicyclobacillaceae.</title>
        <authorList>
            <person name="Jojima T."/>
            <person name="Ioku Y."/>
            <person name="Fukuta Y."/>
            <person name="Shirasaka N."/>
            <person name="Matsumura Y."/>
            <person name="Mori M."/>
        </authorList>
    </citation>
    <scope>NUCLEOTIDE SEQUENCE</scope>
    <source>
        <strain evidence="2">TP075</strain>
    </source>
</reference>
<dbReference type="SUPFAM" id="SSF142913">
    <property type="entry name" value="YktB/PF0168-like"/>
    <property type="match status" value="1"/>
</dbReference>
<dbReference type="AlphaFoldDB" id="A0AAV4LGN0"/>
<gene>
    <name evidence="2" type="primary">yktB</name>
    <name evidence="2" type="ORF">DNHGIG_24350</name>
</gene>
<evidence type="ECO:0000313" key="2">
    <source>
        <dbReference type="EMBL" id="GIM46886.1"/>
    </source>
</evidence>
<organism evidence="2 3">
    <name type="scientific">Collibacillus ludicampi</name>
    <dbReference type="NCBI Taxonomy" id="2771369"/>
    <lineage>
        <taxon>Bacteria</taxon>
        <taxon>Bacillati</taxon>
        <taxon>Bacillota</taxon>
        <taxon>Bacilli</taxon>
        <taxon>Bacillales</taxon>
        <taxon>Alicyclobacillaceae</taxon>
        <taxon>Collibacillus</taxon>
    </lineage>
</organism>